<evidence type="ECO:0000256" key="3">
    <source>
        <dbReference type="ARBA" id="ARBA00022857"/>
    </source>
</evidence>
<keyword evidence="1" id="KW-0808">Transferase</keyword>
<name>A0A382EQL0_9ZZZZ</name>
<reference evidence="5" key="1">
    <citation type="submission" date="2018-05" db="EMBL/GenBank/DDBJ databases">
        <authorList>
            <person name="Lanie J.A."/>
            <person name="Ng W.-L."/>
            <person name="Kazmierczak K.M."/>
            <person name="Andrzejewski T.M."/>
            <person name="Davidsen T.M."/>
            <person name="Wayne K.J."/>
            <person name="Tettelin H."/>
            <person name="Glass J.I."/>
            <person name="Rusch D."/>
            <person name="Podicherti R."/>
            <person name="Tsui H.-C.T."/>
            <person name="Winkler M.E."/>
        </authorList>
    </citation>
    <scope>NUCLEOTIDE SEQUENCE</scope>
</reference>
<dbReference type="InterPro" id="IPR016064">
    <property type="entry name" value="NAD/diacylglycerol_kinase_sf"/>
</dbReference>
<evidence type="ECO:0008006" key="6">
    <source>
        <dbReference type="Google" id="ProtNLM"/>
    </source>
</evidence>
<dbReference type="PANTHER" id="PTHR20275:SF0">
    <property type="entry name" value="NAD KINASE"/>
    <property type="match status" value="1"/>
</dbReference>
<gene>
    <name evidence="5" type="ORF">METZ01_LOCUS204971</name>
</gene>
<dbReference type="GO" id="GO:0003951">
    <property type="term" value="F:NAD+ kinase activity"/>
    <property type="evidence" value="ECO:0007669"/>
    <property type="project" value="InterPro"/>
</dbReference>
<dbReference type="Gene3D" id="3.40.50.10330">
    <property type="entry name" value="Probable inorganic polyphosphate/atp-NAD kinase, domain 1"/>
    <property type="match status" value="1"/>
</dbReference>
<evidence type="ECO:0000256" key="1">
    <source>
        <dbReference type="ARBA" id="ARBA00022679"/>
    </source>
</evidence>
<dbReference type="EMBL" id="UINC01045399">
    <property type="protein sequence ID" value="SVB52117.1"/>
    <property type="molecule type" value="Genomic_DNA"/>
</dbReference>
<dbReference type="InterPro" id="IPR017438">
    <property type="entry name" value="ATP-NAD_kinase_N"/>
</dbReference>
<keyword evidence="2" id="KW-0418">Kinase</keyword>
<dbReference type="InterPro" id="IPR017437">
    <property type="entry name" value="ATP-NAD_kinase_PpnK-typ_C"/>
</dbReference>
<protein>
    <recommendedName>
        <fullName evidence="6">NAD kinase</fullName>
    </recommendedName>
</protein>
<accession>A0A382EQL0</accession>
<organism evidence="5">
    <name type="scientific">marine metagenome</name>
    <dbReference type="NCBI Taxonomy" id="408172"/>
    <lineage>
        <taxon>unclassified sequences</taxon>
        <taxon>metagenomes</taxon>
        <taxon>ecological metagenomes</taxon>
    </lineage>
</organism>
<evidence type="ECO:0000256" key="2">
    <source>
        <dbReference type="ARBA" id="ARBA00022777"/>
    </source>
</evidence>
<dbReference type="NCBIfam" id="NF002521">
    <property type="entry name" value="PRK01911.1"/>
    <property type="match status" value="1"/>
</dbReference>
<evidence type="ECO:0000256" key="4">
    <source>
        <dbReference type="ARBA" id="ARBA00023027"/>
    </source>
</evidence>
<dbReference type="AlphaFoldDB" id="A0A382EQL0"/>
<sequence length="292" mass="32804">MQIALFGTPFSEQFTKYIQYLVSRLEEKKERLLVYEDYLSFLKKKIKFAKKPKTFDSYETLKNKTDLLFSIGGDGTLLGAITLVRNSMIPILGINTGRLGFISSISTDQLESVVNDVLNQNYQINKRTLLCLETENNLFGKVNYALNEVAVVKKDTSSMIRIDAFLNDEFLNSYWADGLVIATPTGSTGYSLSSGGPIILPGNKNIVITPIAPHNLNVRPIVLSDQSKIKLKVVDKDQLALVSLDSRFRAFDSSVSLTIKKAEFKINLIEPHSYSFISTIRSKLMWGIDKRN</sequence>
<dbReference type="Pfam" id="PF20143">
    <property type="entry name" value="NAD_kinase_C"/>
    <property type="match status" value="1"/>
</dbReference>
<keyword evidence="3" id="KW-0521">NADP</keyword>
<dbReference type="SUPFAM" id="SSF111331">
    <property type="entry name" value="NAD kinase/diacylglycerol kinase-like"/>
    <property type="match status" value="1"/>
</dbReference>
<keyword evidence="4" id="KW-0520">NAD</keyword>
<dbReference type="InterPro" id="IPR002504">
    <property type="entry name" value="NADK"/>
</dbReference>
<dbReference type="Gene3D" id="2.60.200.30">
    <property type="entry name" value="Probable inorganic polyphosphate/atp-NAD kinase, domain 2"/>
    <property type="match status" value="1"/>
</dbReference>
<dbReference type="PANTHER" id="PTHR20275">
    <property type="entry name" value="NAD KINASE"/>
    <property type="match status" value="1"/>
</dbReference>
<evidence type="ECO:0000313" key="5">
    <source>
        <dbReference type="EMBL" id="SVB52117.1"/>
    </source>
</evidence>
<dbReference type="GO" id="GO:0019674">
    <property type="term" value="P:NAD+ metabolic process"/>
    <property type="evidence" value="ECO:0007669"/>
    <property type="project" value="InterPro"/>
</dbReference>
<dbReference type="GO" id="GO:0006741">
    <property type="term" value="P:NADP+ biosynthetic process"/>
    <property type="evidence" value="ECO:0007669"/>
    <property type="project" value="InterPro"/>
</dbReference>
<dbReference type="HAMAP" id="MF_00361">
    <property type="entry name" value="NAD_kinase"/>
    <property type="match status" value="1"/>
</dbReference>
<dbReference type="Pfam" id="PF01513">
    <property type="entry name" value="NAD_kinase"/>
    <property type="match status" value="1"/>
</dbReference>
<proteinExistence type="inferred from homology"/>